<keyword evidence="1" id="KW-0560">Oxidoreductase</keyword>
<dbReference type="InterPro" id="IPR008775">
    <property type="entry name" value="Phytyl_CoA_dOase-like"/>
</dbReference>
<keyword evidence="2" id="KW-1185">Reference proteome</keyword>
<proteinExistence type="predicted"/>
<reference evidence="1 2" key="2">
    <citation type="journal article" date="2022" name="Mar. Drugs">
        <title>Bioassay-Guided Fractionation Leads to the Detection of Cholic Acid Generated by the Rare Thalassomonas sp.</title>
        <authorList>
            <person name="Pheiffer F."/>
            <person name="Schneider Y.K."/>
            <person name="Hansen E.H."/>
            <person name="Andersen J.H."/>
            <person name="Isaksson J."/>
            <person name="Busche T."/>
            <person name="R C."/>
            <person name="Kalinowski J."/>
            <person name="Zyl L.V."/>
            <person name="Trindade M."/>
        </authorList>
    </citation>
    <scope>NUCLEOTIDE SEQUENCE [LARGE SCALE GENOMIC DNA]</scope>
    <source>
        <strain evidence="1 2">A5K-106</strain>
    </source>
</reference>
<dbReference type="EMBL" id="CP059736">
    <property type="protein sequence ID" value="WDE02280.1"/>
    <property type="molecule type" value="Genomic_DNA"/>
</dbReference>
<dbReference type="SUPFAM" id="SSF51197">
    <property type="entry name" value="Clavaminate synthase-like"/>
    <property type="match status" value="1"/>
</dbReference>
<sequence>MSINQHERDLYCLKQAGYIVLKDFVDIALVDKIEKACVGFELEVEAFRSEQEVILSHSWPLRTTRCLYAVSRELQDLVMRERIQKLVHGYLDKPVLRDSLMQTNMPDPRNAERGLDGDISFHRDTLWPDGEITPNYLHVFLLLNDFTPEHGATIVVPGTHREKEPGYYFKNSDPRPPQKGIDYRVYEQSYFPSTTQLLAPRGSVILMDPMMIHSQGINIADTPRRVINTTFRAAQTVGKPPLLNARAIAEHTARVPIRQDLLSLLEDTESLPSEYGPLRELVTEE</sequence>
<keyword evidence="1" id="KW-0223">Dioxygenase</keyword>
<evidence type="ECO:0000313" key="1">
    <source>
        <dbReference type="EMBL" id="WDE02280.1"/>
    </source>
</evidence>
<dbReference type="GO" id="GO:0016706">
    <property type="term" value="F:2-oxoglutarate-dependent dioxygenase activity"/>
    <property type="evidence" value="ECO:0007669"/>
    <property type="project" value="UniProtKB-ARBA"/>
</dbReference>
<dbReference type="Pfam" id="PF05721">
    <property type="entry name" value="PhyH"/>
    <property type="match status" value="1"/>
</dbReference>
<dbReference type="Gene3D" id="2.60.120.620">
    <property type="entry name" value="q2cbj1_9rhob like domain"/>
    <property type="match status" value="1"/>
</dbReference>
<dbReference type="RefSeq" id="WP_044831124.1">
    <property type="nucleotide sequence ID" value="NZ_CP059736.1"/>
</dbReference>
<name>A0AAF0C6N1_9GAMM</name>
<dbReference type="KEGG" id="tact:SG35_031500"/>
<evidence type="ECO:0000313" key="2">
    <source>
        <dbReference type="Proteomes" id="UP000032568"/>
    </source>
</evidence>
<organism evidence="1 2">
    <name type="scientific">Thalassomonas actiniarum</name>
    <dbReference type="NCBI Taxonomy" id="485447"/>
    <lineage>
        <taxon>Bacteria</taxon>
        <taxon>Pseudomonadati</taxon>
        <taxon>Pseudomonadota</taxon>
        <taxon>Gammaproteobacteria</taxon>
        <taxon>Alteromonadales</taxon>
        <taxon>Colwelliaceae</taxon>
        <taxon>Thalassomonas</taxon>
    </lineage>
</organism>
<gene>
    <name evidence="1" type="ORF">SG35_031500</name>
</gene>
<reference evidence="1 2" key="1">
    <citation type="journal article" date="2015" name="Genome Announc.">
        <title>Draft Genome Sequences of Marine Isolates of Thalassomonas viridans and Thalassomonas actiniarum.</title>
        <authorList>
            <person name="Olonade I."/>
            <person name="van Zyl L.J."/>
            <person name="Trindade M."/>
        </authorList>
    </citation>
    <scope>NUCLEOTIDE SEQUENCE [LARGE SCALE GENOMIC DNA]</scope>
    <source>
        <strain evidence="1 2">A5K-106</strain>
    </source>
</reference>
<accession>A0AAF0C6N1</accession>
<protein>
    <submittedName>
        <fullName evidence="1">Phytanoyl-CoA dioxygenase family protein</fullName>
    </submittedName>
</protein>
<dbReference type="Proteomes" id="UP000032568">
    <property type="component" value="Chromosome pTact"/>
</dbReference>
<dbReference type="AlphaFoldDB" id="A0AAF0C6N1"/>